<protein>
    <submittedName>
        <fullName evidence="1">Uncharacterized protein</fullName>
    </submittedName>
</protein>
<proteinExistence type="predicted"/>
<sequence length="433" mass="49815">MTLNALFTQSKSDSETHTFLETLKVPSISTDSSSELVPFAGRLCGRLAEHVSEMKSLFAESSPSDGTISALAVTLPSESSILNGNTLLEVVCEGFTLLHTLLDHSIQAFQRILIKCSFVPLLKSTIVTCLDLLEQQKTDSNCQPPDSTDFFLRLISCCWHSALISLCHDHESLHPIVDSVFSDIPQLCSLLERTCCHSSPTSTYHLSVIINLSVVLPDFIPSMLEENLVHRVINTSKPMTVPTTRGTFHLRLIRIIRNLISNPKYITKNKEIEKRIRLLQFEHALKPAKQYLLFILQREEFILKAKSSNYDLPTTITHLLDNTLLFERELFQDGEIVETGREEWEVGWLVEKTHERELGERLKMIREEDVRMKKNEKSRWKQRVERQRESGHEDALEGWLMRRDKRTQSEILEYLKCMGRDNEMNVRHGQWSV</sequence>
<evidence type="ECO:0000313" key="1">
    <source>
        <dbReference type="EMBL" id="KAK2954129.1"/>
    </source>
</evidence>
<comment type="caution">
    <text evidence="1">The sequence shown here is derived from an EMBL/GenBank/DDBJ whole genome shotgun (WGS) entry which is preliminary data.</text>
</comment>
<name>A0ABQ9XSF0_9EUKA</name>
<gene>
    <name evidence="1" type="ORF">BLNAU_10946</name>
</gene>
<organism evidence="1 2">
    <name type="scientific">Blattamonas nauphoetae</name>
    <dbReference type="NCBI Taxonomy" id="2049346"/>
    <lineage>
        <taxon>Eukaryota</taxon>
        <taxon>Metamonada</taxon>
        <taxon>Preaxostyla</taxon>
        <taxon>Oxymonadida</taxon>
        <taxon>Blattamonas</taxon>
    </lineage>
</organism>
<keyword evidence="2" id="KW-1185">Reference proteome</keyword>
<dbReference type="Proteomes" id="UP001281761">
    <property type="component" value="Unassembled WGS sequence"/>
</dbReference>
<evidence type="ECO:0000313" key="2">
    <source>
        <dbReference type="Proteomes" id="UP001281761"/>
    </source>
</evidence>
<reference evidence="1 2" key="1">
    <citation type="journal article" date="2022" name="bioRxiv">
        <title>Genomics of Preaxostyla Flagellates Illuminates Evolutionary Transitions and the Path Towards Mitochondrial Loss.</title>
        <authorList>
            <person name="Novak L.V.F."/>
            <person name="Treitli S.C."/>
            <person name="Pyrih J."/>
            <person name="Halakuc P."/>
            <person name="Pipaliya S.V."/>
            <person name="Vacek V."/>
            <person name="Brzon O."/>
            <person name="Soukal P."/>
            <person name="Eme L."/>
            <person name="Dacks J.B."/>
            <person name="Karnkowska A."/>
            <person name="Elias M."/>
            <person name="Hampl V."/>
        </authorList>
    </citation>
    <scope>NUCLEOTIDE SEQUENCE [LARGE SCALE GENOMIC DNA]</scope>
    <source>
        <strain evidence="1">NAU3</strain>
        <tissue evidence="1">Gut</tissue>
    </source>
</reference>
<dbReference type="EMBL" id="JARBJD010000082">
    <property type="protein sequence ID" value="KAK2954129.1"/>
    <property type="molecule type" value="Genomic_DNA"/>
</dbReference>
<accession>A0ABQ9XSF0</accession>